<dbReference type="OrthoDB" id="202667at2157"/>
<accession>M0N0H8</accession>
<comment type="caution">
    <text evidence="2">The sequence shown here is derived from an EMBL/GenBank/DDBJ whole genome shotgun (WGS) entry which is preliminary data.</text>
</comment>
<dbReference type="RefSeq" id="WP_004051296.1">
    <property type="nucleotide sequence ID" value="NZ_AOMC01000023.1"/>
</dbReference>
<dbReference type="STRING" id="931277.C448_01189"/>
<reference evidence="2 3" key="1">
    <citation type="journal article" date="2014" name="PLoS Genet.">
        <title>Phylogenetically driven sequencing of extremely halophilic archaea reveals strategies for static and dynamic osmo-response.</title>
        <authorList>
            <person name="Becker E.A."/>
            <person name="Seitzer P.M."/>
            <person name="Tritt A."/>
            <person name="Larsen D."/>
            <person name="Krusor M."/>
            <person name="Yao A.I."/>
            <person name="Wu D."/>
            <person name="Madern D."/>
            <person name="Eisen J.A."/>
            <person name="Darling A.E."/>
            <person name="Facciotti M.T."/>
        </authorList>
    </citation>
    <scope>NUCLEOTIDE SEQUENCE [LARGE SCALE GENOMIC DNA]</scope>
    <source>
        <strain evidence="2 3">DSM 1307</strain>
    </source>
</reference>
<dbReference type="AlphaFoldDB" id="M0N0H8"/>
<dbReference type="Proteomes" id="UP000011568">
    <property type="component" value="Unassembled WGS sequence"/>
</dbReference>
<gene>
    <name evidence="2" type="ORF">C448_01189</name>
</gene>
<evidence type="ECO:0000313" key="2">
    <source>
        <dbReference type="EMBL" id="EMA50594.1"/>
    </source>
</evidence>
<dbReference type="EMBL" id="AOMC01000023">
    <property type="protein sequence ID" value="EMA50594.1"/>
    <property type="molecule type" value="Genomic_DNA"/>
</dbReference>
<name>M0N0H8_HALMO</name>
<organism evidence="2 3">
    <name type="scientific">Halococcus morrhuae DSM 1307</name>
    <dbReference type="NCBI Taxonomy" id="931277"/>
    <lineage>
        <taxon>Archaea</taxon>
        <taxon>Methanobacteriati</taxon>
        <taxon>Methanobacteriota</taxon>
        <taxon>Stenosarchaea group</taxon>
        <taxon>Halobacteria</taxon>
        <taxon>Halobacteriales</taxon>
        <taxon>Halococcaceae</taxon>
        <taxon>Halococcus</taxon>
    </lineage>
</organism>
<protein>
    <submittedName>
        <fullName evidence="2">Uncharacterized protein</fullName>
    </submittedName>
</protein>
<sequence>MDQRSSNSSTEIVLESKGLAHARDIRFVGVQDNTGQGVPDRRPTDSPCSLQAEKGATARAERIVGQYIGLPGNKNSGGASMSWIGNGDKDIAQIGHCASRGAADNGVYGGRTPGDVQIKGG</sequence>
<evidence type="ECO:0000313" key="3">
    <source>
        <dbReference type="Proteomes" id="UP000011568"/>
    </source>
</evidence>
<dbReference type="PATRIC" id="fig|931277.6.peg.231"/>
<proteinExistence type="predicted"/>
<evidence type="ECO:0000256" key="1">
    <source>
        <dbReference type="SAM" id="MobiDB-lite"/>
    </source>
</evidence>
<keyword evidence="3" id="KW-1185">Reference proteome</keyword>
<feature type="region of interest" description="Disordered" evidence="1">
    <location>
        <begin position="102"/>
        <end position="121"/>
    </location>
</feature>